<dbReference type="EMBL" id="MU003504">
    <property type="protein sequence ID" value="KAF2471886.1"/>
    <property type="molecule type" value="Genomic_DNA"/>
</dbReference>
<sequence length="83" mass="8972">MNLECDEKILAGAIPAAKTLDAGFSGRSELDSSVSDRIDIAHSSSTITKGRVRAICIFTGTYTEIGRIAKSMQDSKRGRKPNR</sequence>
<name>A0ACB6QY90_9PLEO</name>
<gene>
    <name evidence="1" type="ORF">BDR25DRAFT_367783</name>
</gene>
<comment type="caution">
    <text evidence="1">The sequence shown here is derived from an EMBL/GenBank/DDBJ whole genome shotgun (WGS) entry which is preliminary data.</text>
</comment>
<evidence type="ECO:0000313" key="2">
    <source>
        <dbReference type="Proteomes" id="UP000799755"/>
    </source>
</evidence>
<reference evidence="1" key="1">
    <citation type="journal article" date="2020" name="Stud. Mycol.">
        <title>101 Dothideomycetes genomes: a test case for predicting lifestyles and emergence of pathogens.</title>
        <authorList>
            <person name="Haridas S."/>
            <person name="Albert R."/>
            <person name="Binder M."/>
            <person name="Bloem J."/>
            <person name="Labutti K."/>
            <person name="Salamov A."/>
            <person name="Andreopoulos B."/>
            <person name="Baker S."/>
            <person name="Barry K."/>
            <person name="Bills G."/>
            <person name="Bluhm B."/>
            <person name="Cannon C."/>
            <person name="Castanera R."/>
            <person name="Culley D."/>
            <person name="Daum C."/>
            <person name="Ezra D."/>
            <person name="Gonzalez J."/>
            <person name="Henrissat B."/>
            <person name="Kuo A."/>
            <person name="Liang C."/>
            <person name="Lipzen A."/>
            <person name="Lutzoni F."/>
            <person name="Magnuson J."/>
            <person name="Mondo S."/>
            <person name="Nolan M."/>
            <person name="Ohm R."/>
            <person name="Pangilinan J."/>
            <person name="Park H.-J."/>
            <person name="Ramirez L."/>
            <person name="Alfaro M."/>
            <person name="Sun H."/>
            <person name="Tritt A."/>
            <person name="Yoshinaga Y."/>
            <person name="Zwiers L.-H."/>
            <person name="Turgeon B."/>
            <person name="Goodwin S."/>
            <person name="Spatafora J."/>
            <person name="Crous P."/>
            <person name="Grigoriev I."/>
        </authorList>
    </citation>
    <scope>NUCLEOTIDE SEQUENCE</scope>
    <source>
        <strain evidence="1">ATCC 200398</strain>
    </source>
</reference>
<proteinExistence type="predicted"/>
<accession>A0ACB6QY90</accession>
<protein>
    <submittedName>
        <fullName evidence="1">Uncharacterized protein</fullName>
    </submittedName>
</protein>
<dbReference type="Proteomes" id="UP000799755">
    <property type="component" value="Unassembled WGS sequence"/>
</dbReference>
<evidence type="ECO:0000313" key="1">
    <source>
        <dbReference type="EMBL" id="KAF2471886.1"/>
    </source>
</evidence>
<organism evidence="1 2">
    <name type="scientific">Lindgomyces ingoldianus</name>
    <dbReference type="NCBI Taxonomy" id="673940"/>
    <lineage>
        <taxon>Eukaryota</taxon>
        <taxon>Fungi</taxon>
        <taxon>Dikarya</taxon>
        <taxon>Ascomycota</taxon>
        <taxon>Pezizomycotina</taxon>
        <taxon>Dothideomycetes</taxon>
        <taxon>Pleosporomycetidae</taxon>
        <taxon>Pleosporales</taxon>
        <taxon>Lindgomycetaceae</taxon>
        <taxon>Lindgomyces</taxon>
    </lineage>
</organism>
<keyword evidence="2" id="KW-1185">Reference proteome</keyword>